<sequence length="729" mass="82812">MSNNSANPLQDFIELRAKNLNFFRSYYPGIYEFFSTYQLKGSKLDILPETNEVDLIVDGGSLYSKRAKQYAKREMAAFLNAYDYGTKVKSVRPLAKDTYTNQRLFARSISGLYEQYYEKFQGSVPFGGYQLPDFFPLVVFMGCGLGLHIQYLASIRDIRHCLILETDMDRFAGSFYCVDWEQTLMPFLSDPARSCKFILLPDLQDEQLIYGAVWNELIRMCPIFPLTTLFYNHLSNPVFDRVSDRINRDIYVHLFSFGNFDDEINQLNNTLHNFRRGVSLIGKPDQNHLDLPVCIVGSGPSLESRQAELKSIQNKVLIISCGTALGALLKLGIVPDIQVELESDYVTYTLHAQLEHVEKLKDVRLLGAAQLNPLLFELFGTAKVFFKSDGALAYWFEKQEQAIPNATPTCTNAALAICLHFGFKNILLFGLDYGFPDKKDHHASGSVYYHPNMEENISIDDHTLLSLPCSAGGTVLTTNFLYTAKRRTETVLSLMAGQQQIVNCSNGAVIEHTIWSDNARTLVKHVNIDKQAVLNLWLGDSVGTESTDLIASAKRALKTEIDQFYFELESRISSQSIDSIRAYCDFCSSVISLLIDIEGQKPGLYFFLRGTIWHYLYAGYSHVFSIEDPSQQCSYLAYWVETLSFFLEESRLDIDTVLSNDLSIYHDDRVVNTISLPTAKDRDRELSKLKWDFTGAVIENGTLCIDKVEWDYAGYCFNGDTFMAYNQLK</sequence>
<dbReference type="PANTHER" id="PTHR41786">
    <property type="entry name" value="MOTILITY ACCESSORY FACTOR MAF"/>
    <property type="match status" value="1"/>
</dbReference>
<dbReference type="Pfam" id="PF20157">
    <property type="entry name" value="Maf_flag10_N"/>
    <property type="match status" value="1"/>
</dbReference>
<dbReference type="EMBL" id="CP021425">
    <property type="protein sequence ID" value="ARU57173.1"/>
    <property type="molecule type" value="Genomic_DNA"/>
</dbReference>
<gene>
    <name evidence="3" type="ORF">OLMES_3130</name>
</gene>
<dbReference type="AlphaFoldDB" id="A0A1Y0ICR5"/>
<dbReference type="Proteomes" id="UP000196027">
    <property type="component" value="Chromosome"/>
</dbReference>
<reference evidence="3 4" key="1">
    <citation type="submission" date="2017-05" db="EMBL/GenBank/DDBJ databases">
        <title>Genomic insights into alkan degradation activity of Oleiphilus messinensis.</title>
        <authorList>
            <person name="Kozyavkin S.A."/>
            <person name="Slesarev A.I."/>
            <person name="Golyshin P.N."/>
            <person name="Korzhenkov A."/>
            <person name="Golyshina O.N."/>
            <person name="Toshchakov S.V."/>
        </authorList>
    </citation>
    <scope>NUCLEOTIDE SEQUENCE [LARGE SCALE GENOMIC DNA]</scope>
    <source>
        <strain evidence="3 4">ME102</strain>
    </source>
</reference>
<dbReference type="InterPro" id="IPR002826">
    <property type="entry name" value="MptE-like"/>
</dbReference>
<evidence type="ECO:0000259" key="1">
    <source>
        <dbReference type="Pfam" id="PF01973"/>
    </source>
</evidence>
<dbReference type="PANTHER" id="PTHR41786:SF1">
    <property type="entry name" value="6-HYDROXYMETHYLPTERIN DIPHOSPHOKINASE MPTE-LIKE DOMAIN-CONTAINING PROTEIN"/>
    <property type="match status" value="1"/>
</dbReference>
<dbReference type="KEGG" id="ome:OLMES_3130"/>
<dbReference type="OrthoDB" id="7254531at2"/>
<evidence type="ECO:0000313" key="3">
    <source>
        <dbReference type="EMBL" id="ARU57173.1"/>
    </source>
</evidence>
<evidence type="ECO:0000259" key="2">
    <source>
        <dbReference type="Pfam" id="PF20157"/>
    </source>
</evidence>
<evidence type="ECO:0008006" key="5">
    <source>
        <dbReference type="Google" id="ProtNLM"/>
    </source>
</evidence>
<feature type="domain" description="6-hydroxymethylpterin diphosphokinase MptE-like" evidence="1">
    <location>
        <begin position="269"/>
        <end position="437"/>
    </location>
</feature>
<dbReference type="InterPro" id="IPR045376">
    <property type="entry name" value="Maf_N"/>
</dbReference>
<feature type="domain" description="Glycosyltransferase Maf N-terminal" evidence="2">
    <location>
        <begin position="18"/>
        <end position="252"/>
    </location>
</feature>
<dbReference type="RefSeq" id="WP_087462095.1">
    <property type="nucleotide sequence ID" value="NZ_CP021425.1"/>
</dbReference>
<evidence type="ECO:0000313" key="4">
    <source>
        <dbReference type="Proteomes" id="UP000196027"/>
    </source>
</evidence>
<organism evidence="3 4">
    <name type="scientific">Oleiphilus messinensis</name>
    <dbReference type="NCBI Taxonomy" id="141451"/>
    <lineage>
        <taxon>Bacteria</taxon>
        <taxon>Pseudomonadati</taxon>
        <taxon>Pseudomonadota</taxon>
        <taxon>Gammaproteobacteria</taxon>
        <taxon>Oceanospirillales</taxon>
        <taxon>Oleiphilaceae</taxon>
        <taxon>Oleiphilus</taxon>
    </lineage>
</organism>
<name>A0A1Y0ICR5_9GAMM</name>
<protein>
    <recommendedName>
        <fullName evidence="5">DUF115 domain-containing protein</fullName>
    </recommendedName>
</protein>
<accession>A0A1Y0ICR5</accession>
<dbReference type="Pfam" id="PF01973">
    <property type="entry name" value="MptE-like"/>
    <property type="match status" value="1"/>
</dbReference>
<keyword evidence="4" id="KW-1185">Reference proteome</keyword>
<proteinExistence type="predicted"/>